<sequence length="333" mass="39209">MDKSPGRVQARFRQVYGRNERVPDRRSLRQWFTKFEESGSVQRKERRNTRFVRTEENVQDTLEIFAAEPHMSQRRAANELGFSHQTVHRILKEYKWHPYKLQMIQALEPNDLVSRVTFAQNQLDLLAAEPNFFQRIDWSDEAHFHLDGGVNKQDFRYWSTENPHWHRSQALYPPRVTVWAAIGSSGIIGPYFFEGNVNGDNYLHMLRNFYLPQVQNRPGFANQVFQQDGAPPHWRLTVRDWLNANFPNRWIGRGSPIMPWPPRSPDLTPMDYFLWGILKSKVYRTPLANLAELRARIIEAFAEVTPEMIQNVIASYERRLRKCIEVGGESVEK</sequence>
<accession>A0A914PQU3</accession>
<reference evidence="4" key="1">
    <citation type="submission" date="2022-11" db="UniProtKB">
        <authorList>
            <consortium name="WormBaseParasite"/>
        </authorList>
    </citation>
    <scope>IDENTIFICATION</scope>
</reference>
<dbReference type="InterPro" id="IPR032135">
    <property type="entry name" value="DUF4817"/>
</dbReference>
<evidence type="ECO:0000313" key="4">
    <source>
        <dbReference type="WBParaSite" id="PDA_v2.g20968.t1"/>
    </source>
</evidence>
<evidence type="ECO:0000259" key="1">
    <source>
        <dbReference type="Pfam" id="PF13358"/>
    </source>
</evidence>
<keyword evidence="3" id="KW-1185">Reference proteome</keyword>
<dbReference type="Pfam" id="PF16087">
    <property type="entry name" value="DUF4817"/>
    <property type="match status" value="1"/>
</dbReference>
<dbReference type="PANTHER" id="PTHR47326:SF1">
    <property type="entry name" value="HTH PSQ-TYPE DOMAIN-CONTAINING PROTEIN"/>
    <property type="match status" value="1"/>
</dbReference>
<dbReference type="Pfam" id="PF13358">
    <property type="entry name" value="DDE_3"/>
    <property type="match status" value="1"/>
</dbReference>
<dbReference type="GO" id="GO:0003676">
    <property type="term" value="F:nucleic acid binding"/>
    <property type="evidence" value="ECO:0007669"/>
    <property type="project" value="InterPro"/>
</dbReference>
<dbReference type="InterPro" id="IPR036397">
    <property type="entry name" value="RNaseH_sf"/>
</dbReference>
<dbReference type="InterPro" id="IPR038717">
    <property type="entry name" value="Tc1-like_DDE_dom"/>
</dbReference>
<proteinExistence type="predicted"/>
<evidence type="ECO:0000259" key="2">
    <source>
        <dbReference type="Pfam" id="PF16087"/>
    </source>
</evidence>
<dbReference type="Proteomes" id="UP000887578">
    <property type="component" value="Unplaced"/>
</dbReference>
<organism evidence="3 4">
    <name type="scientific">Panagrolaimus davidi</name>
    <dbReference type="NCBI Taxonomy" id="227884"/>
    <lineage>
        <taxon>Eukaryota</taxon>
        <taxon>Metazoa</taxon>
        <taxon>Ecdysozoa</taxon>
        <taxon>Nematoda</taxon>
        <taxon>Chromadorea</taxon>
        <taxon>Rhabditida</taxon>
        <taxon>Tylenchina</taxon>
        <taxon>Panagrolaimomorpha</taxon>
        <taxon>Panagrolaimoidea</taxon>
        <taxon>Panagrolaimidae</taxon>
        <taxon>Panagrolaimus</taxon>
    </lineage>
</organism>
<evidence type="ECO:0000313" key="3">
    <source>
        <dbReference type="Proteomes" id="UP000887578"/>
    </source>
</evidence>
<protein>
    <submittedName>
        <fullName evidence="4">DUF4817 domain-containing protein</fullName>
    </submittedName>
</protein>
<dbReference type="AlphaFoldDB" id="A0A914PQU3"/>
<feature type="domain" description="DUF4817" evidence="2">
    <location>
        <begin position="3"/>
        <end position="42"/>
    </location>
</feature>
<feature type="domain" description="Tc1-like transposase DDE" evidence="1">
    <location>
        <begin position="138"/>
        <end position="293"/>
    </location>
</feature>
<dbReference type="WBParaSite" id="PDA_v2.g20968.t1">
    <property type="protein sequence ID" value="PDA_v2.g20968.t1"/>
    <property type="gene ID" value="PDA_v2.g20968"/>
</dbReference>
<dbReference type="Gene3D" id="3.30.420.10">
    <property type="entry name" value="Ribonuclease H-like superfamily/Ribonuclease H"/>
    <property type="match status" value="1"/>
</dbReference>
<name>A0A914PQU3_9BILA</name>
<dbReference type="PANTHER" id="PTHR47326">
    <property type="entry name" value="TRANSPOSABLE ELEMENT TC3 TRANSPOSASE-LIKE PROTEIN"/>
    <property type="match status" value="1"/>
</dbReference>